<evidence type="ECO:0000256" key="3">
    <source>
        <dbReference type="ARBA" id="ARBA00022448"/>
    </source>
</evidence>
<dbReference type="RefSeq" id="WP_003782275.1">
    <property type="nucleotide sequence ID" value="NZ_GL870929.1"/>
</dbReference>
<gene>
    <name evidence="9" type="ORF">HMPREF9098_0917</name>
</gene>
<comment type="similarity">
    <text evidence="2 8">Belongs to the 4-toluene sulfonate uptake permease (TSUP) (TC 2.A.102) family.</text>
</comment>
<evidence type="ECO:0000256" key="7">
    <source>
        <dbReference type="ARBA" id="ARBA00023136"/>
    </source>
</evidence>
<keyword evidence="3" id="KW-0813">Transport</keyword>
<dbReference type="Proteomes" id="UP000004088">
    <property type="component" value="Unassembled WGS sequence"/>
</dbReference>
<dbReference type="Pfam" id="PF01925">
    <property type="entry name" value="TauE"/>
    <property type="match status" value="1"/>
</dbReference>
<comment type="subcellular location">
    <subcellularLocation>
        <location evidence="1 8">Cell membrane</location>
        <topology evidence="1 8">Multi-pass membrane protein</topology>
    </subcellularLocation>
</comment>
<feature type="transmembrane region" description="Helical" evidence="8">
    <location>
        <begin position="77"/>
        <end position="95"/>
    </location>
</feature>
<evidence type="ECO:0000256" key="6">
    <source>
        <dbReference type="ARBA" id="ARBA00022989"/>
    </source>
</evidence>
<protein>
    <recommendedName>
        <fullName evidence="8">Probable membrane transporter protein</fullName>
    </recommendedName>
</protein>
<feature type="transmembrane region" description="Helical" evidence="8">
    <location>
        <begin position="141"/>
        <end position="167"/>
    </location>
</feature>
<evidence type="ECO:0000313" key="9">
    <source>
        <dbReference type="EMBL" id="EGC17591.1"/>
    </source>
</evidence>
<dbReference type="InterPro" id="IPR002781">
    <property type="entry name" value="TM_pro_TauE-like"/>
</dbReference>
<dbReference type="GO" id="GO:0005886">
    <property type="term" value="C:plasma membrane"/>
    <property type="evidence" value="ECO:0007669"/>
    <property type="project" value="UniProtKB-SubCell"/>
</dbReference>
<evidence type="ECO:0000256" key="2">
    <source>
        <dbReference type="ARBA" id="ARBA00009142"/>
    </source>
</evidence>
<keyword evidence="10" id="KW-1185">Reference proteome</keyword>
<name>F0EYI3_9NEIS</name>
<dbReference type="AlphaFoldDB" id="F0EYI3"/>
<dbReference type="InterPro" id="IPR052017">
    <property type="entry name" value="TSUP"/>
</dbReference>
<dbReference type="HOGENOM" id="CLU_045498_2_3_4"/>
<sequence length="251" mass="27084">MELIWWQYLAIVLLGTLAGIINIMAGGGSNLILPVLMMFGIPPDIANGSNRVGIFLQTITGIRGFAKAGKIPPRRQWQAVLVPTLLGGIAGAVAASVLPNWILKPTLLLSMLTVATIVLVKPRLFEVQAASIPQPLRPHSWILLFFIGIYGGFVQAGVGLLMLPVFAGLLGYDMIRSNALKLLCTMGFTTAAFLIFIVQRQIWWGVGIALAAGNTLGAMIGVRLALKLPVRTVRWLIFVMTLVAVMLALFK</sequence>
<keyword evidence="5 8" id="KW-0812">Transmembrane</keyword>
<accession>F0EYI3</accession>
<reference evidence="9 10" key="1">
    <citation type="submission" date="2011-01" db="EMBL/GenBank/DDBJ databases">
        <authorList>
            <person name="Muzny D."/>
            <person name="Qin X."/>
            <person name="Deng J."/>
            <person name="Jiang H."/>
            <person name="Liu Y."/>
            <person name="Qu J."/>
            <person name="Song X.-Z."/>
            <person name="Zhang L."/>
            <person name="Thornton R."/>
            <person name="Coyle M."/>
            <person name="Francisco L."/>
            <person name="Jackson L."/>
            <person name="Javaid M."/>
            <person name="Korchina V."/>
            <person name="Kovar C."/>
            <person name="Mata R."/>
            <person name="Mathew T."/>
            <person name="Ngo R."/>
            <person name="Nguyen L."/>
            <person name="Nguyen N."/>
            <person name="Okwuonu G."/>
            <person name="Ongeri F."/>
            <person name="Pham C."/>
            <person name="Simmons D."/>
            <person name="Wilczek-Boney K."/>
            <person name="Hale W."/>
            <person name="Jakkamsetti A."/>
            <person name="Pham P."/>
            <person name="Ruth R."/>
            <person name="San Lucas F."/>
            <person name="Warren J."/>
            <person name="Zhang J."/>
            <person name="Zhao Z."/>
            <person name="Zhou C."/>
            <person name="Zhu D."/>
            <person name="Lee S."/>
            <person name="Bess C."/>
            <person name="Blankenburg K."/>
            <person name="Forbes L."/>
            <person name="Fu Q."/>
            <person name="Gubbala S."/>
            <person name="Hirani K."/>
            <person name="Jayaseelan J.C."/>
            <person name="Lara F."/>
            <person name="Munidasa M."/>
            <person name="Palculict T."/>
            <person name="Patil S."/>
            <person name="Pu L.-L."/>
            <person name="Saada N."/>
            <person name="Tang L."/>
            <person name="Weissenberger G."/>
            <person name="Zhu Y."/>
            <person name="Hemphill L."/>
            <person name="Shang Y."/>
            <person name="Youmans B."/>
            <person name="Ayvaz T."/>
            <person name="Ross M."/>
            <person name="Santibanez J."/>
            <person name="Aqrawi P."/>
            <person name="Gross S."/>
            <person name="Joshi V."/>
            <person name="Fowler G."/>
            <person name="Nazareth L."/>
            <person name="Reid J."/>
            <person name="Worley K."/>
            <person name="Petrosino J."/>
            <person name="Highlander S."/>
            <person name="Gibbs R."/>
        </authorList>
    </citation>
    <scope>NUCLEOTIDE SEQUENCE [LARGE SCALE GENOMIC DNA]</scope>
    <source>
        <strain evidence="9 10">ATCC 33394</strain>
    </source>
</reference>
<keyword evidence="4 8" id="KW-1003">Cell membrane</keyword>
<organism evidence="9 10">
    <name type="scientific">Kingella denitrificans ATCC 33394</name>
    <dbReference type="NCBI Taxonomy" id="888741"/>
    <lineage>
        <taxon>Bacteria</taxon>
        <taxon>Pseudomonadati</taxon>
        <taxon>Pseudomonadota</taxon>
        <taxon>Betaproteobacteria</taxon>
        <taxon>Neisseriales</taxon>
        <taxon>Neisseriaceae</taxon>
        <taxon>Kingella</taxon>
    </lineage>
</organism>
<evidence type="ECO:0000256" key="8">
    <source>
        <dbReference type="RuleBase" id="RU363041"/>
    </source>
</evidence>
<feature type="transmembrane region" description="Helical" evidence="8">
    <location>
        <begin position="232"/>
        <end position="250"/>
    </location>
</feature>
<keyword evidence="7 8" id="KW-0472">Membrane</keyword>
<proteinExistence type="inferred from homology"/>
<evidence type="ECO:0000256" key="4">
    <source>
        <dbReference type="ARBA" id="ARBA00022475"/>
    </source>
</evidence>
<dbReference type="EMBL" id="AEWV01000015">
    <property type="protein sequence ID" value="EGC17591.1"/>
    <property type="molecule type" value="Genomic_DNA"/>
</dbReference>
<evidence type="ECO:0000256" key="5">
    <source>
        <dbReference type="ARBA" id="ARBA00022692"/>
    </source>
</evidence>
<comment type="caution">
    <text evidence="9">The sequence shown here is derived from an EMBL/GenBank/DDBJ whole genome shotgun (WGS) entry which is preliminary data.</text>
</comment>
<feature type="transmembrane region" description="Helical" evidence="8">
    <location>
        <begin position="205"/>
        <end position="226"/>
    </location>
</feature>
<dbReference type="STRING" id="888741.HMPREF9098_0917"/>
<evidence type="ECO:0000313" key="10">
    <source>
        <dbReference type="Proteomes" id="UP000004088"/>
    </source>
</evidence>
<feature type="transmembrane region" description="Helical" evidence="8">
    <location>
        <begin position="6"/>
        <end position="33"/>
    </location>
</feature>
<feature type="transmembrane region" description="Helical" evidence="8">
    <location>
        <begin position="179"/>
        <end position="198"/>
    </location>
</feature>
<dbReference type="PANTHER" id="PTHR30269:SF0">
    <property type="entry name" value="MEMBRANE TRANSPORTER PROTEIN YFCA-RELATED"/>
    <property type="match status" value="1"/>
</dbReference>
<evidence type="ECO:0000256" key="1">
    <source>
        <dbReference type="ARBA" id="ARBA00004651"/>
    </source>
</evidence>
<dbReference type="PANTHER" id="PTHR30269">
    <property type="entry name" value="TRANSMEMBRANE PROTEIN YFCA"/>
    <property type="match status" value="1"/>
</dbReference>
<keyword evidence="6 8" id="KW-1133">Transmembrane helix</keyword>